<evidence type="ECO:0000256" key="2">
    <source>
        <dbReference type="ARBA" id="ARBA00022771"/>
    </source>
</evidence>
<evidence type="ECO:0000256" key="1">
    <source>
        <dbReference type="ARBA" id="ARBA00022723"/>
    </source>
</evidence>
<evidence type="ECO:0000313" key="7">
    <source>
        <dbReference type="Proteomes" id="UP001549920"/>
    </source>
</evidence>
<dbReference type="InterPro" id="IPR011011">
    <property type="entry name" value="Znf_FYVE_PHD"/>
</dbReference>
<evidence type="ECO:0000259" key="5">
    <source>
        <dbReference type="PROSITE" id="PS50016"/>
    </source>
</evidence>
<evidence type="ECO:0000256" key="4">
    <source>
        <dbReference type="PROSITE-ProRule" id="PRU00146"/>
    </source>
</evidence>
<keyword evidence="3" id="KW-0862">Zinc</keyword>
<proteinExistence type="predicted"/>
<keyword evidence="7" id="KW-1185">Reference proteome</keyword>
<organism evidence="6 7">
    <name type="scientific">Loxostege sticticalis</name>
    <name type="common">Beet webworm moth</name>
    <dbReference type="NCBI Taxonomy" id="481309"/>
    <lineage>
        <taxon>Eukaryota</taxon>
        <taxon>Metazoa</taxon>
        <taxon>Ecdysozoa</taxon>
        <taxon>Arthropoda</taxon>
        <taxon>Hexapoda</taxon>
        <taxon>Insecta</taxon>
        <taxon>Pterygota</taxon>
        <taxon>Neoptera</taxon>
        <taxon>Endopterygota</taxon>
        <taxon>Lepidoptera</taxon>
        <taxon>Glossata</taxon>
        <taxon>Ditrysia</taxon>
        <taxon>Pyraloidea</taxon>
        <taxon>Crambidae</taxon>
        <taxon>Pyraustinae</taxon>
        <taxon>Loxostege</taxon>
    </lineage>
</organism>
<evidence type="ECO:0000256" key="3">
    <source>
        <dbReference type="ARBA" id="ARBA00022833"/>
    </source>
</evidence>
<dbReference type="PROSITE" id="PS50016">
    <property type="entry name" value="ZF_PHD_2"/>
    <property type="match status" value="1"/>
</dbReference>
<dbReference type="Proteomes" id="UP001549920">
    <property type="component" value="Unassembled WGS sequence"/>
</dbReference>
<dbReference type="SUPFAM" id="SSF57903">
    <property type="entry name" value="FYVE/PHD zinc finger"/>
    <property type="match status" value="1"/>
</dbReference>
<keyword evidence="1" id="KW-0479">Metal-binding</keyword>
<dbReference type="EMBL" id="JBEUOH010000020">
    <property type="protein sequence ID" value="KAL0869427.1"/>
    <property type="molecule type" value="Genomic_DNA"/>
</dbReference>
<accession>A0ABR3HGM1</accession>
<comment type="caution">
    <text evidence="6">The sequence shown here is derived from an EMBL/GenBank/DDBJ whole genome shotgun (WGS) entry which is preliminary data.</text>
</comment>
<dbReference type="InterPro" id="IPR019787">
    <property type="entry name" value="Znf_PHD-finger"/>
</dbReference>
<dbReference type="PROSITE" id="PS01359">
    <property type="entry name" value="ZF_PHD_1"/>
    <property type="match status" value="1"/>
</dbReference>
<name>A0ABR3HGM1_LOXSC</name>
<dbReference type="Pfam" id="PF25298">
    <property type="entry name" value="Baculo_FP_2nd"/>
    <property type="match status" value="1"/>
</dbReference>
<protein>
    <recommendedName>
        <fullName evidence="5">PHD-type domain-containing protein</fullName>
    </recommendedName>
</protein>
<dbReference type="Gene3D" id="3.30.40.10">
    <property type="entry name" value="Zinc/RING finger domain, C3HC4 (zinc finger)"/>
    <property type="match status" value="1"/>
</dbReference>
<sequence length="367" mass="41540">MSCSACNNACSQEFLRCRLCIGKFHYQCINIDRQQFLAITKEQASTWICPACSNVTRRARSNDNTPVRQGNLTPRLEDCLDMSCELSDPSTSNLPPAPSSASRICSVNNTTAKEEVTMDRISALLDEKLSASLSIFMENFRKVIRSDVREMVKSEIGSALKGIRDEFSETTDFICAEQKTLRLEKENINLQTEINRLNARLASIDKISRNCNIELQAIPERKSENVLELLKKLCEVVKVPVEDVHISACRRVAKLNTTSNRPRNILVSFSTPRIRDLVLSATHRYNKKHSGCGLRSSDLDIPGEPCRIFVTEHLSPEQKQLHAATRIAAKEHKYKYVWVKYGQIYVRKDDSAGAILVRNRDCLDKIC</sequence>
<dbReference type="InterPro" id="IPR013083">
    <property type="entry name" value="Znf_RING/FYVE/PHD"/>
</dbReference>
<keyword evidence="2 4" id="KW-0863">Zinc-finger</keyword>
<evidence type="ECO:0000313" key="6">
    <source>
        <dbReference type="EMBL" id="KAL0869427.1"/>
    </source>
</evidence>
<dbReference type="InterPro" id="IPR019786">
    <property type="entry name" value="Zinc_finger_PHD-type_CS"/>
</dbReference>
<reference evidence="6 7" key="1">
    <citation type="submission" date="2024-06" db="EMBL/GenBank/DDBJ databases">
        <title>A chromosome-level genome assembly of beet webworm, Loxostege sticticalis.</title>
        <authorList>
            <person name="Zhang Y."/>
        </authorList>
    </citation>
    <scope>NUCLEOTIDE SEQUENCE [LARGE SCALE GENOMIC DNA]</scope>
    <source>
        <strain evidence="6">AQ026</strain>
        <tissue evidence="6">Whole body</tissue>
    </source>
</reference>
<dbReference type="InterPro" id="IPR057251">
    <property type="entry name" value="FP_C"/>
</dbReference>
<gene>
    <name evidence="6" type="ORF">ABMA27_007662</name>
</gene>
<feature type="domain" description="PHD-type" evidence="5">
    <location>
        <begin position="1"/>
        <end position="55"/>
    </location>
</feature>